<dbReference type="InterPro" id="IPR036420">
    <property type="entry name" value="BRCT_dom_sf"/>
</dbReference>
<dbReference type="EMBL" id="CAKKLH010000013">
    <property type="protein sequence ID" value="CAH0098972.1"/>
    <property type="molecule type" value="Genomic_DNA"/>
</dbReference>
<name>A0A8J2VYU8_9CRUS</name>
<evidence type="ECO:0000256" key="7">
    <source>
        <dbReference type="SAM" id="MobiDB-lite"/>
    </source>
</evidence>
<dbReference type="PANTHER" id="PTHR24171">
    <property type="entry name" value="ANKYRIN REPEAT DOMAIN-CONTAINING PROTEIN 39-RELATED"/>
    <property type="match status" value="1"/>
</dbReference>
<proteinExistence type="predicted"/>
<keyword evidence="3" id="KW-0862">Zinc</keyword>
<dbReference type="InterPro" id="IPR002110">
    <property type="entry name" value="Ankyrin_rpt"/>
</dbReference>
<dbReference type="Pfam" id="PF12796">
    <property type="entry name" value="Ank_2"/>
    <property type="match status" value="1"/>
</dbReference>
<evidence type="ECO:0000259" key="8">
    <source>
        <dbReference type="PROSITE" id="PS50089"/>
    </source>
</evidence>
<dbReference type="PRINTS" id="PR01415">
    <property type="entry name" value="ANKYRIN"/>
</dbReference>
<organism evidence="10 11">
    <name type="scientific">Daphnia galeata</name>
    <dbReference type="NCBI Taxonomy" id="27404"/>
    <lineage>
        <taxon>Eukaryota</taxon>
        <taxon>Metazoa</taxon>
        <taxon>Ecdysozoa</taxon>
        <taxon>Arthropoda</taxon>
        <taxon>Crustacea</taxon>
        <taxon>Branchiopoda</taxon>
        <taxon>Diplostraca</taxon>
        <taxon>Cladocera</taxon>
        <taxon>Anomopoda</taxon>
        <taxon>Daphniidae</taxon>
        <taxon>Daphnia</taxon>
    </lineage>
</organism>
<comment type="caution">
    <text evidence="10">The sequence shown here is derived from an EMBL/GenBank/DDBJ whole genome shotgun (WGS) entry which is preliminary data.</text>
</comment>
<feature type="region of interest" description="Disordered" evidence="7">
    <location>
        <begin position="118"/>
        <end position="173"/>
    </location>
</feature>
<dbReference type="SUPFAM" id="SSF48403">
    <property type="entry name" value="Ankyrin repeat"/>
    <property type="match status" value="1"/>
</dbReference>
<dbReference type="PROSITE" id="PS50297">
    <property type="entry name" value="ANK_REP_REGION"/>
    <property type="match status" value="3"/>
</dbReference>
<dbReference type="Proteomes" id="UP000789390">
    <property type="component" value="Unassembled WGS sequence"/>
</dbReference>
<evidence type="ECO:0000313" key="10">
    <source>
        <dbReference type="EMBL" id="CAH0098972.1"/>
    </source>
</evidence>
<dbReference type="GO" id="GO:0085020">
    <property type="term" value="P:protein K6-linked ubiquitination"/>
    <property type="evidence" value="ECO:0007669"/>
    <property type="project" value="TreeGrafter"/>
</dbReference>
<dbReference type="SUPFAM" id="SSF52113">
    <property type="entry name" value="BRCT domain"/>
    <property type="match status" value="2"/>
</dbReference>
<keyword evidence="11" id="KW-1185">Reference proteome</keyword>
<evidence type="ECO:0000256" key="5">
    <source>
        <dbReference type="PROSITE-ProRule" id="PRU00023"/>
    </source>
</evidence>
<evidence type="ECO:0000256" key="2">
    <source>
        <dbReference type="ARBA" id="ARBA00022771"/>
    </source>
</evidence>
<sequence>MAEIQDKFTASRKSFLELGKLLECETCKKLAFNPRVLGGCDHTFCLSCSNLHFGKPCPICGILSEPNMCRPDLKIESLLKAYLPMAKFLGIDVTKTYENDAVNNNRLSDKFVSVTPSVATRSSRTPKNPVKTDNFASPAQIVRKRERTASLNESLNSSISGTPASKLNKRNQKGETQLHVACLKQDIQKVKELLGLGVNTNTQDNAGWTPLHEVVSSGNEEIVTLLLENGANPNIPGGHNETPLHDAVACNRTNIARLLVSYGADVNARNSRGLTPKDIYLKSDEVMKSALECSTIIPQPSYAERSTSRTTLQTIQLYVLNLEKKSQPRLNKLSRTLSFKLTSTYSSQVTHVAVRLDDPSNVTKANSHFYSAVLQGHFIVDFKWIEESEKLERLTDPYLYEIDGTLSRAPSDGAPSRLNVANQLPGLFNNCFFYLNGIFSTHSKDDIIQWIRHGGGTVLTRSPNPESISPGEKIPYHASPKSPLAQCSHFILYDNKARTQPSLKYNMSHVKTLSVDWLVACIENFLLVDPFDF</sequence>
<dbReference type="Gene3D" id="3.30.40.10">
    <property type="entry name" value="Zinc/RING finger domain, C3HC4 (zinc finger)"/>
    <property type="match status" value="1"/>
</dbReference>
<feature type="domain" description="RING-type" evidence="8">
    <location>
        <begin position="24"/>
        <end position="60"/>
    </location>
</feature>
<feature type="compositionally biased region" description="Polar residues" evidence="7">
    <location>
        <begin position="149"/>
        <end position="165"/>
    </location>
</feature>
<dbReference type="GO" id="GO:0004842">
    <property type="term" value="F:ubiquitin-protein transferase activity"/>
    <property type="evidence" value="ECO:0007669"/>
    <property type="project" value="TreeGrafter"/>
</dbReference>
<dbReference type="OrthoDB" id="2384350at2759"/>
<protein>
    <recommendedName>
        <fullName evidence="12">BRCA1-associated RING domain protein 1</fullName>
    </recommendedName>
</protein>
<feature type="domain" description="BRCT" evidence="9">
    <location>
        <begin position="307"/>
        <end position="402"/>
    </location>
</feature>
<dbReference type="SUPFAM" id="SSF57850">
    <property type="entry name" value="RING/U-box"/>
    <property type="match status" value="1"/>
</dbReference>
<dbReference type="CDD" id="cd17720">
    <property type="entry name" value="BRCT_Bard1_rpt2"/>
    <property type="match status" value="1"/>
</dbReference>
<dbReference type="SMART" id="SM00292">
    <property type="entry name" value="BRCT"/>
    <property type="match status" value="2"/>
</dbReference>
<dbReference type="GO" id="GO:0008270">
    <property type="term" value="F:zinc ion binding"/>
    <property type="evidence" value="ECO:0007669"/>
    <property type="project" value="UniProtKB-KW"/>
</dbReference>
<evidence type="ECO:0000256" key="1">
    <source>
        <dbReference type="ARBA" id="ARBA00022737"/>
    </source>
</evidence>
<dbReference type="AlphaFoldDB" id="A0A8J2VYU8"/>
<dbReference type="InterPro" id="IPR013083">
    <property type="entry name" value="Znf_RING/FYVE/PHD"/>
</dbReference>
<evidence type="ECO:0000256" key="3">
    <source>
        <dbReference type="ARBA" id="ARBA00022833"/>
    </source>
</evidence>
<keyword evidence="2 6" id="KW-0479">Metal-binding</keyword>
<keyword evidence="4 5" id="KW-0040">ANK repeat</keyword>
<evidence type="ECO:0000313" key="11">
    <source>
        <dbReference type="Proteomes" id="UP000789390"/>
    </source>
</evidence>
<dbReference type="Gene3D" id="1.25.40.20">
    <property type="entry name" value="Ankyrin repeat-containing domain"/>
    <property type="match status" value="1"/>
</dbReference>
<feature type="domain" description="BRCT" evidence="9">
    <location>
        <begin position="423"/>
        <end position="533"/>
    </location>
</feature>
<dbReference type="GO" id="GO:0031436">
    <property type="term" value="C:BRCA1-BARD1 complex"/>
    <property type="evidence" value="ECO:0007669"/>
    <property type="project" value="TreeGrafter"/>
</dbReference>
<dbReference type="Pfam" id="PF00533">
    <property type="entry name" value="BRCT"/>
    <property type="match status" value="1"/>
</dbReference>
<keyword evidence="1" id="KW-0677">Repeat</keyword>
<dbReference type="InterPro" id="IPR001357">
    <property type="entry name" value="BRCT_dom"/>
</dbReference>
<feature type="repeat" description="ANK" evidence="5">
    <location>
        <begin position="173"/>
        <end position="205"/>
    </location>
</feature>
<dbReference type="PROSITE" id="PS50088">
    <property type="entry name" value="ANK_REPEAT"/>
    <property type="match status" value="3"/>
</dbReference>
<feature type="repeat" description="ANK" evidence="5">
    <location>
        <begin position="206"/>
        <end position="238"/>
    </location>
</feature>
<dbReference type="Gene3D" id="3.40.50.10190">
    <property type="entry name" value="BRCT domain"/>
    <property type="match status" value="2"/>
</dbReference>
<evidence type="ECO:0000256" key="6">
    <source>
        <dbReference type="PROSITE-ProRule" id="PRU00175"/>
    </source>
</evidence>
<accession>A0A8J2VYU8</accession>
<evidence type="ECO:0000259" key="9">
    <source>
        <dbReference type="PROSITE" id="PS50172"/>
    </source>
</evidence>
<feature type="repeat" description="ANK" evidence="5">
    <location>
        <begin position="239"/>
        <end position="271"/>
    </location>
</feature>
<dbReference type="PANTHER" id="PTHR24171:SF8">
    <property type="entry name" value="BRCA1-ASSOCIATED RING DOMAIN PROTEIN 1"/>
    <property type="match status" value="1"/>
</dbReference>
<keyword evidence="2 6" id="KW-0863">Zinc-finger</keyword>
<dbReference type="PROSITE" id="PS50172">
    <property type="entry name" value="BRCT"/>
    <property type="match status" value="2"/>
</dbReference>
<gene>
    <name evidence="10" type="ORF">DGAL_LOCUS1080</name>
</gene>
<dbReference type="PROSITE" id="PS50089">
    <property type="entry name" value="ZF_RING_2"/>
    <property type="match status" value="1"/>
</dbReference>
<reference evidence="10" key="1">
    <citation type="submission" date="2021-11" db="EMBL/GenBank/DDBJ databases">
        <authorList>
            <person name="Schell T."/>
        </authorList>
    </citation>
    <scope>NUCLEOTIDE SEQUENCE</scope>
    <source>
        <strain evidence="10">M5</strain>
    </source>
</reference>
<dbReference type="InterPro" id="IPR036770">
    <property type="entry name" value="Ankyrin_rpt-contain_sf"/>
</dbReference>
<evidence type="ECO:0000256" key="4">
    <source>
        <dbReference type="ARBA" id="ARBA00023043"/>
    </source>
</evidence>
<dbReference type="GO" id="GO:0070531">
    <property type="term" value="C:BRCA1-A complex"/>
    <property type="evidence" value="ECO:0007669"/>
    <property type="project" value="TreeGrafter"/>
</dbReference>
<dbReference type="SMART" id="SM00248">
    <property type="entry name" value="ANK"/>
    <property type="match status" value="3"/>
</dbReference>
<evidence type="ECO:0008006" key="12">
    <source>
        <dbReference type="Google" id="ProtNLM"/>
    </source>
</evidence>
<dbReference type="InterPro" id="IPR001841">
    <property type="entry name" value="Znf_RING"/>
</dbReference>